<evidence type="ECO:0000256" key="3">
    <source>
        <dbReference type="ARBA" id="ARBA00023242"/>
    </source>
</evidence>
<dbReference type="Pfam" id="PF09751">
    <property type="entry name" value="Es2"/>
    <property type="match status" value="1"/>
</dbReference>
<evidence type="ECO:0000256" key="2">
    <source>
        <dbReference type="ARBA" id="ARBA00009072"/>
    </source>
</evidence>
<keyword evidence="3" id="KW-0539">Nucleus</keyword>
<dbReference type="Proteomes" id="UP001279734">
    <property type="component" value="Unassembled WGS sequence"/>
</dbReference>
<feature type="region of interest" description="Disordered" evidence="4">
    <location>
        <begin position="1"/>
        <end position="35"/>
    </location>
</feature>
<sequence length="208" mass="23567">MLLSPGHSPRHLPSPSPSLSHSNEPSPSQSLTRLLSSSSLKKQTEVLDEDTYVAAIEKIIERDYFPDIPKLRDRFDWLEAVRSGDPVQIRDAQLKILERRKGKVSNGNAEGKIQTPGSTFFRNSVTPFDFDKTPGVVDKNLGEGEGGQSDNGFDVSLSLDEFFRRYTSEDNDSFSKIMEKVNRKRKERYGYLLEGEEREDVRGIEDVK</sequence>
<accession>A0AAD3XPK6</accession>
<comment type="subcellular location">
    <subcellularLocation>
        <location evidence="1">Nucleus</location>
    </subcellularLocation>
</comment>
<dbReference type="AlphaFoldDB" id="A0AAD3XPK6"/>
<reference evidence="5" key="1">
    <citation type="submission" date="2023-05" db="EMBL/GenBank/DDBJ databases">
        <title>Nepenthes gracilis genome sequencing.</title>
        <authorList>
            <person name="Fukushima K."/>
        </authorList>
    </citation>
    <scope>NUCLEOTIDE SEQUENCE</scope>
    <source>
        <strain evidence="5">SING2019-196</strain>
    </source>
</reference>
<evidence type="ECO:0000256" key="1">
    <source>
        <dbReference type="ARBA" id="ARBA00004123"/>
    </source>
</evidence>
<organism evidence="5 6">
    <name type="scientific">Nepenthes gracilis</name>
    <name type="common">Slender pitcher plant</name>
    <dbReference type="NCBI Taxonomy" id="150966"/>
    <lineage>
        <taxon>Eukaryota</taxon>
        <taxon>Viridiplantae</taxon>
        <taxon>Streptophyta</taxon>
        <taxon>Embryophyta</taxon>
        <taxon>Tracheophyta</taxon>
        <taxon>Spermatophyta</taxon>
        <taxon>Magnoliopsida</taxon>
        <taxon>eudicotyledons</taxon>
        <taxon>Gunneridae</taxon>
        <taxon>Pentapetalae</taxon>
        <taxon>Caryophyllales</taxon>
        <taxon>Nepenthaceae</taxon>
        <taxon>Nepenthes</taxon>
    </lineage>
</organism>
<gene>
    <name evidence="5" type="ORF">Nepgr_013855</name>
</gene>
<evidence type="ECO:0000313" key="6">
    <source>
        <dbReference type="Proteomes" id="UP001279734"/>
    </source>
</evidence>
<proteinExistence type="inferred from homology"/>
<evidence type="ECO:0000256" key="4">
    <source>
        <dbReference type="SAM" id="MobiDB-lite"/>
    </source>
</evidence>
<dbReference type="InterPro" id="IPR019148">
    <property type="entry name" value="Nuclear_protein_DGCR14_ESS-2"/>
</dbReference>
<keyword evidence="6" id="KW-1185">Reference proteome</keyword>
<name>A0AAD3XPK6_NEPGR</name>
<evidence type="ECO:0000313" key="5">
    <source>
        <dbReference type="EMBL" id="GMH12014.1"/>
    </source>
</evidence>
<dbReference type="PANTHER" id="PTHR12940:SF0">
    <property type="entry name" value="SPLICING FACTOR ESS-2 HOMOLOG"/>
    <property type="match status" value="1"/>
</dbReference>
<protein>
    <submittedName>
        <fullName evidence="5">Uncharacterized protein</fullName>
    </submittedName>
</protein>
<dbReference type="EMBL" id="BSYO01000011">
    <property type="protein sequence ID" value="GMH12014.1"/>
    <property type="molecule type" value="Genomic_DNA"/>
</dbReference>
<comment type="similarity">
    <text evidence="2">Belongs to the ESS2 family.</text>
</comment>
<dbReference type="GO" id="GO:0071013">
    <property type="term" value="C:catalytic step 2 spliceosome"/>
    <property type="evidence" value="ECO:0007669"/>
    <property type="project" value="TreeGrafter"/>
</dbReference>
<comment type="caution">
    <text evidence="5">The sequence shown here is derived from an EMBL/GenBank/DDBJ whole genome shotgun (WGS) entry which is preliminary data.</text>
</comment>
<dbReference type="PANTHER" id="PTHR12940">
    <property type="entry name" value="ES-2 PROTEIN - RELATED"/>
    <property type="match status" value="1"/>
</dbReference>